<dbReference type="Proteomes" id="UP000177010">
    <property type="component" value="Unassembled WGS sequence"/>
</dbReference>
<organism evidence="1 2">
    <name type="scientific">Lentilactobacillus sunkii</name>
    <dbReference type="NCBI Taxonomy" id="481719"/>
    <lineage>
        <taxon>Bacteria</taxon>
        <taxon>Bacillati</taxon>
        <taxon>Bacillota</taxon>
        <taxon>Bacilli</taxon>
        <taxon>Lactobacillales</taxon>
        <taxon>Lactobacillaceae</taxon>
        <taxon>Lentilactobacillus</taxon>
    </lineage>
</organism>
<dbReference type="AlphaFoldDB" id="A0A1E7XCL1"/>
<gene>
    <name evidence="1" type="ORF">LASUN_12980</name>
</gene>
<accession>A0A1E7XCL1</accession>
<evidence type="ECO:0000313" key="1">
    <source>
        <dbReference type="EMBL" id="OFA10748.1"/>
    </source>
</evidence>
<dbReference type="STRING" id="481719.LASUN_12980"/>
<sequence>MCFPFCKRGLTRSITRKEMKTEADKLELPFFLVLNGVPERMVAHATANQLAILEELVYRKKFTGSAPDSLSTQIGVAKAFGGDDKK</sequence>
<evidence type="ECO:0000313" key="2">
    <source>
        <dbReference type="Proteomes" id="UP000177010"/>
    </source>
</evidence>
<protein>
    <submittedName>
        <fullName evidence="1">Uncharacterized protein</fullName>
    </submittedName>
</protein>
<name>A0A1E7XCL1_9LACO</name>
<proteinExistence type="predicted"/>
<dbReference type="EMBL" id="MIQE01000012">
    <property type="protein sequence ID" value="OFA10748.1"/>
    <property type="molecule type" value="Genomic_DNA"/>
</dbReference>
<reference evidence="1 2" key="1">
    <citation type="submission" date="2016-09" db="EMBL/GenBank/DDBJ databases">
        <title>Genome Sequence of Lactobacillus sunkii Strain CG01.</title>
        <authorList>
            <person name="Poehlein A."/>
            <person name="Gabris C."/>
            <person name="Bengelsdorf F.R."/>
            <person name="Duerre P."/>
            <person name="Daniel R."/>
        </authorList>
    </citation>
    <scope>NUCLEOTIDE SEQUENCE [LARGE SCALE GENOMIC DNA]</scope>
    <source>
        <strain evidence="1 2">CG_D</strain>
    </source>
</reference>
<comment type="caution">
    <text evidence="1">The sequence shown here is derived from an EMBL/GenBank/DDBJ whole genome shotgun (WGS) entry which is preliminary data.</text>
</comment>